<dbReference type="Pfam" id="PF03781">
    <property type="entry name" value="FGE-sulfatase"/>
    <property type="match status" value="1"/>
</dbReference>
<proteinExistence type="predicted"/>
<gene>
    <name evidence="2" type="ORF">J8380_16225</name>
</gene>
<evidence type="ECO:0000313" key="2">
    <source>
        <dbReference type="EMBL" id="QTR49753.1"/>
    </source>
</evidence>
<evidence type="ECO:0000259" key="1">
    <source>
        <dbReference type="Pfam" id="PF03781"/>
    </source>
</evidence>
<dbReference type="InterPro" id="IPR042095">
    <property type="entry name" value="SUMF_sf"/>
</dbReference>
<sequence>MEDCWQGDYKDAPIDGSARQGCDADASRVLRGGSWNNDPQGLRSAYRYGNTPVNRSINVGFRAARTN</sequence>
<dbReference type="SUPFAM" id="SSF56436">
    <property type="entry name" value="C-type lectin-like"/>
    <property type="match status" value="1"/>
</dbReference>
<reference evidence="2 3" key="1">
    <citation type="submission" date="2021-04" db="EMBL/GenBank/DDBJ databases">
        <title>Genomics, taxonomy and metabolism of representatives of sulfur bacteria of the genus Thiothrix: Thiothrix fructosivorans QT, Thiothrix unzii A1T and three new species, Thiothrix subterranea sp. nov., Thiothrix litoralis sp. nov. and 'Candidatus Thiothrix anitrata' sp. nov.</title>
        <authorList>
            <person name="Ravin N.V."/>
            <person name="Smolyakov D."/>
            <person name="Rudenko T.S."/>
            <person name="Mardanov A.V."/>
            <person name="Beletsky A.V."/>
            <person name="Markov N.D."/>
            <person name="Fomenkov A.I."/>
            <person name="Roberts R.J."/>
            <person name="Karnachuk O.V."/>
            <person name="Novikov A."/>
            <person name="Grabovich M.Y."/>
        </authorList>
    </citation>
    <scope>NUCLEOTIDE SEQUENCE [LARGE SCALE GENOMIC DNA]</scope>
    <source>
        <strain evidence="2 3">A52</strain>
    </source>
</reference>
<dbReference type="Gene3D" id="3.90.1580.10">
    <property type="entry name" value="paralog of FGE (formylglycine-generating enzyme)"/>
    <property type="match status" value="1"/>
</dbReference>
<dbReference type="Proteomes" id="UP000672027">
    <property type="component" value="Chromosome"/>
</dbReference>
<keyword evidence="3" id="KW-1185">Reference proteome</keyword>
<protein>
    <submittedName>
        <fullName evidence="2">SUMF1/EgtB/PvdO family nonheme iron enzyme</fullName>
    </submittedName>
</protein>
<organism evidence="2 3">
    <name type="scientific">Candidatus Thiothrix anitrata</name>
    <dbReference type="NCBI Taxonomy" id="2823902"/>
    <lineage>
        <taxon>Bacteria</taxon>
        <taxon>Pseudomonadati</taxon>
        <taxon>Pseudomonadota</taxon>
        <taxon>Gammaproteobacteria</taxon>
        <taxon>Thiotrichales</taxon>
        <taxon>Thiotrichaceae</taxon>
        <taxon>Thiothrix</taxon>
    </lineage>
</organism>
<feature type="domain" description="Sulfatase-modifying factor enzyme-like" evidence="1">
    <location>
        <begin position="1"/>
        <end position="65"/>
    </location>
</feature>
<dbReference type="InterPro" id="IPR016187">
    <property type="entry name" value="CTDL_fold"/>
</dbReference>
<dbReference type="EMBL" id="CP072800">
    <property type="protein sequence ID" value="QTR49753.1"/>
    <property type="molecule type" value="Genomic_DNA"/>
</dbReference>
<dbReference type="InterPro" id="IPR005532">
    <property type="entry name" value="SUMF_dom"/>
</dbReference>
<evidence type="ECO:0000313" key="3">
    <source>
        <dbReference type="Proteomes" id="UP000672027"/>
    </source>
</evidence>
<accession>A0ABX7X4K4</accession>
<name>A0ABX7X4K4_9GAMM</name>